<dbReference type="Gene3D" id="3.30.1240.10">
    <property type="match status" value="1"/>
</dbReference>
<sequence length="229" mass="26929">MPNTILGIATGRNYSNLNVLKELLPCFKYLVLINGALVLEDNQIIEEKTLPLNYINVVLDRIKLYHKNSKIIASGISMNKTAFFYNDNLQQIDIIDYWHTQFDIPIDNQFHLKEKIFMLNIFGDEQYKIKSFLDKLGYFQIYYWKNHIDVTMKNINKLYGIQKIKTKYPDYELICVGDGCNDKEMLDFADIGIVMDNCEYPEVKAKANLVTNHILDNKMYDFFKKHNLI</sequence>
<dbReference type="InterPro" id="IPR006379">
    <property type="entry name" value="HAD-SF_hydro_IIB"/>
</dbReference>
<dbReference type="SUPFAM" id="SSF56784">
    <property type="entry name" value="HAD-like"/>
    <property type="match status" value="1"/>
</dbReference>
<organism evidence="1 2">
    <name type="scientific">Ash yellows phytoplasma</name>
    <dbReference type="NCBI Taxonomy" id="35780"/>
    <lineage>
        <taxon>Bacteria</taxon>
        <taxon>Bacillati</taxon>
        <taxon>Mycoplasmatota</taxon>
        <taxon>Mollicutes</taxon>
        <taxon>Acholeplasmatales</taxon>
        <taxon>Acholeplasmataceae</taxon>
        <taxon>Candidatus Phytoplasma</taxon>
        <taxon>16SrVII (Ash yellows group)</taxon>
    </lineage>
</organism>
<dbReference type="NCBIfam" id="TIGR01484">
    <property type="entry name" value="HAD-SF-IIB"/>
    <property type="match status" value="1"/>
</dbReference>
<gene>
    <name evidence="1" type="ORF">AshY1_01810</name>
</gene>
<dbReference type="InterPro" id="IPR023214">
    <property type="entry name" value="HAD_sf"/>
</dbReference>
<dbReference type="EMBL" id="CP146843">
    <property type="protein sequence ID" value="WYY26319.1"/>
    <property type="molecule type" value="Genomic_DNA"/>
</dbReference>
<dbReference type="Gene3D" id="3.40.50.1000">
    <property type="entry name" value="HAD superfamily/HAD-like"/>
    <property type="match status" value="1"/>
</dbReference>
<keyword evidence="2" id="KW-1185">Reference proteome</keyword>
<evidence type="ECO:0000313" key="1">
    <source>
        <dbReference type="EMBL" id="WYY26319.1"/>
    </source>
</evidence>
<accession>A0ABZ2U8L1</accession>
<dbReference type="Pfam" id="PF08282">
    <property type="entry name" value="Hydrolase_3"/>
    <property type="match status" value="1"/>
</dbReference>
<evidence type="ECO:0000313" key="2">
    <source>
        <dbReference type="Proteomes" id="UP001484199"/>
    </source>
</evidence>
<protein>
    <submittedName>
        <fullName evidence="1">HAD-IIB family hydrolase</fullName>
    </submittedName>
</protein>
<dbReference type="PANTHER" id="PTHR10000:SF8">
    <property type="entry name" value="HAD SUPERFAMILY HYDROLASE-LIKE, TYPE 3"/>
    <property type="match status" value="1"/>
</dbReference>
<keyword evidence="1" id="KW-0378">Hydrolase</keyword>
<dbReference type="PANTHER" id="PTHR10000">
    <property type="entry name" value="PHOSPHOSERINE PHOSPHATASE"/>
    <property type="match status" value="1"/>
</dbReference>
<proteinExistence type="predicted"/>
<dbReference type="Proteomes" id="UP001484199">
    <property type="component" value="Chromosome"/>
</dbReference>
<name>A0ABZ2U8L1_ASHYP</name>
<dbReference type="GO" id="GO:0016787">
    <property type="term" value="F:hydrolase activity"/>
    <property type="evidence" value="ECO:0007669"/>
    <property type="project" value="UniProtKB-KW"/>
</dbReference>
<dbReference type="InterPro" id="IPR036412">
    <property type="entry name" value="HAD-like_sf"/>
</dbReference>
<reference evidence="1" key="1">
    <citation type="submission" date="2024-03" db="EMBL/GenBank/DDBJ databases">
        <title>The Complete Genome of 'Candidatus Phytoplasma fraxini' AshY1 from the Ash Yellows Group.</title>
        <authorList>
            <person name="Boehm J.W."/>
            <person name="Huettel B."/>
            <person name="Schneider B."/>
            <person name="Kube M."/>
        </authorList>
    </citation>
    <scope>NUCLEOTIDE SEQUENCE [LARGE SCALE GENOMIC DNA]</scope>
    <source>
        <strain evidence="1">AshY1</strain>
    </source>
</reference>